<dbReference type="Pfam" id="PF07690">
    <property type="entry name" value="MFS_1"/>
    <property type="match status" value="1"/>
</dbReference>
<evidence type="ECO:0000259" key="7">
    <source>
        <dbReference type="PROSITE" id="PS50850"/>
    </source>
</evidence>
<name>B5SP89_9ACTO</name>
<dbReference type="SUPFAM" id="SSF103473">
    <property type="entry name" value="MFS general substrate transporter"/>
    <property type="match status" value="1"/>
</dbReference>
<feature type="transmembrane region" description="Helical" evidence="6">
    <location>
        <begin position="501"/>
        <end position="522"/>
    </location>
</feature>
<evidence type="ECO:0000256" key="6">
    <source>
        <dbReference type="SAM" id="Phobius"/>
    </source>
</evidence>
<dbReference type="Gene3D" id="1.20.1720.10">
    <property type="entry name" value="Multidrug resistance protein D"/>
    <property type="match status" value="1"/>
</dbReference>
<dbReference type="AlphaFoldDB" id="B5SP89"/>
<organism evidence="8">
    <name type="scientific">Actinomyces sp. Lu 9419</name>
    <dbReference type="NCBI Taxonomy" id="416175"/>
    <lineage>
        <taxon>Bacteria</taxon>
        <taxon>Bacillati</taxon>
        <taxon>Actinomycetota</taxon>
        <taxon>Actinomycetes</taxon>
        <taxon>Actinomycetales</taxon>
        <taxon>Actinomycetaceae</taxon>
        <taxon>Actinomyces</taxon>
    </lineage>
</organism>
<proteinExistence type="predicted"/>
<feature type="transmembrane region" description="Helical" evidence="6">
    <location>
        <begin position="477"/>
        <end position="495"/>
    </location>
</feature>
<dbReference type="InterPro" id="IPR011701">
    <property type="entry name" value="MFS"/>
</dbReference>
<evidence type="ECO:0000256" key="3">
    <source>
        <dbReference type="ARBA" id="ARBA00022692"/>
    </source>
</evidence>
<reference evidence="8" key="1">
    <citation type="journal article" date="2007" name="ChemBioChem">
        <title>A comparative analysis of the sugar phosphate cyclase superfamily involved in primary and secondary metabolism.</title>
        <authorList>
            <person name="Wu X."/>
            <person name="Flatt P.M."/>
            <person name="Schlorke O."/>
            <person name="Zeeck A."/>
            <person name="Dairi T."/>
            <person name="Mahmud T."/>
        </authorList>
    </citation>
    <scope>NUCLEOTIDE SEQUENCE OF 1-12</scope>
    <source>
        <strain evidence="8">Lu 9419</strain>
    </source>
</reference>
<feature type="transmembrane region" description="Helical" evidence="6">
    <location>
        <begin position="446"/>
        <end position="470"/>
    </location>
</feature>
<dbReference type="PANTHER" id="PTHR42718:SF9">
    <property type="entry name" value="MAJOR FACILITATOR SUPERFAMILY MULTIDRUG TRANSPORTER MFSC"/>
    <property type="match status" value="1"/>
</dbReference>
<feature type="transmembrane region" description="Helical" evidence="6">
    <location>
        <begin position="413"/>
        <end position="434"/>
    </location>
</feature>
<gene>
    <name evidence="8" type="primary">cetE</name>
</gene>
<dbReference type="PROSITE" id="PS50850">
    <property type="entry name" value="MFS"/>
    <property type="match status" value="1"/>
</dbReference>
<feature type="transmembrane region" description="Helical" evidence="6">
    <location>
        <begin position="371"/>
        <end position="392"/>
    </location>
</feature>
<accession>B5SP89</accession>
<dbReference type="InterPro" id="IPR020846">
    <property type="entry name" value="MFS_dom"/>
</dbReference>
<feature type="transmembrane region" description="Helical" evidence="6">
    <location>
        <begin position="309"/>
        <end position="327"/>
    </location>
</feature>
<keyword evidence="3 6" id="KW-0812">Transmembrane</keyword>
<feature type="transmembrane region" description="Helical" evidence="6">
    <location>
        <begin position="224"/>
        <end position="246"/>
    </location>
</feature>
<dbReference type="GO" id="GO:0005886">
    <property type="term" value="C:plasma membrane"/>
    <property type="evidence" value="ECO:0007669"/>
    <property type="project" value="UniProtKB-SubCell"/>
</dbReference>
<feature type="transmembrane region" description="Helical" evidence="6">
    <location>
        <begin position="192"/>
        <end position="212"/>
    </location>
</feature>
<dbReference type="EMBL" id="EF120454">
    <property type="protein sequence ID" value="ACH85577.1"/>
    <property type="molecule type" value="Genomic_DNA"/>
</dbReference>
<feature type="transmembrane region" description="Helical" evidence="6">
    <location>
        <begin position="347"/>
        <end position="365"/>
    </location>
</feature>
<feature type="transmembrane region" description="Helical" evidence="6">
    <location>
        <begin position="252"/>
        <end position="274"/>
    </location>
</feature>
<keyword evidence="5 6" id="KW-0472">Membrane</keyword>
<evidence type="ECO:0000256" key="5">
    <source>
        <dbReference type="ARBA" id="ARBA00023136"/>
    </source>
</evidence>
<keyword evidence="2" id="KW-0813">Transport</keyword>
<dbReference type="Gene3D" id="1.20.1250.20">
    <property type="entry name" value="MFS general substrate transporter like domains"/>
    <property type="match status" value="1"/>
</dbReference>
<feature type="transmembrane region" description="Helical" evidence="6">
    <location>
        <begin position="576"/>
        <end position="596"/>
    </location>
</feature>
<evidence type="ECO:0000256" key="1">
    <source>
        <dbReference type="ARBA" id="ARBA00004651"/>
    </source>
</evidence>
<feature type="domain" description="Major facilitator superfamily (MFS) profile" evidence="7">
    <location>
        <begin position="157"/>
        <end position="601"/>
    </location>
</feature>
<evidence type="ECO:0000256" key="2">
    <source>
        <dbReference type="ARBA" id="ARBA00022448"/>
    </source>
</evidence>
<protein>
    <submittedName>
        <fullName evidence="8">CetE</fullName>
    </submittedName>
</protein>
<feature type="transmembrane region" description="Helical" evidence="6">
    <location>
        <begin position="155"/>
        <end position="180"/>
    </location>
</feature>
<dbReference type="PANTHER" id="PTHR42718">
    <property type="entry name" value="MAJOR FACILITATOR SUPERFAMILY MULTIDRUG TRANSPORTER MFSC"/>
    <property type="match status" value="1"/>
</dbReference>
<feature type="transmembrane region" description="Helical" evidence="6">
    <location>
        <begin position="543"/>
        <end position="561"/>
    </location>
</feature>
<reference evidence="8" key="2">
    <citation type="journal article" date="2008" name="ChemBioChem">
        <title>Biosynthetic Gene Cluster of Cetoniacytone A, an Unusual Aminocyclitol from the Endosymbiotic Bacterium Actinomyces sp. Lu 9419.</title>
        <authorList>
            <person name="Wu X."/>
            <person name="Flatt P.M."/>
            <person name="Xu H."/>
            <person name="Mahmud T."/>
        </authorList>
    </citation>
    <scope>NUCLEOTIDE SEQUENCE</scope>
    <source>
        <strain evidence="8">Lu 9419</strain>
    </source>
</reference>
<evidence type="ECO:0000256" key="4">
    <source>
        <dbReference type="ARBA" id="ARBA00022989"/>
    </source>
</evidence>
<evidence type="ECO:0000313" key="8">
    <source>
        <dbReference type="EMBL" id="ACH85577.1"/>
    </source>
</evidence>
<keyword evidence="4 6" id="KW-1133">Transmembrane helix</keyword>
<dbReference type="InterPro" id="IPR036259">
    <property type="entry name" value="MFS_trans_sf"/>
</dbReference>
<dbReference type="GO" id="GO:0022857">
    <property type="term" value="F:transmembrane transporter activity"/>
    <property type="evidence" value="ECO:0007669"/>
    <property type="project" value="InterPro"/>
</dbReference>
<feature type="transmembrane region" description="Helical" evidence="6">
    <location>
        <begin position="281"/>
        <end position="303"/>
    </location>
</feature>
<sequence>MPRPEGDPPSAAVPRIAAAIWNIPPGGMYSRCSRDICLGRECAGSASAEVFPVASRGSGRAGSPPRCCRFSAGWRQVERRMWTVVRAISGAGERGIESRVTGGEFERRVKSASAIVGNASARRESGRGGPRSPAGRRCGRCRSAFPGELPDMNRVATVIISLTALFLVPFTLSGASVALIRITEDLRTTLAATQWVVNGYSATFAGFMLVTGSLADRYGRRRTFLAGVASFSVCALVSAVATDIVLLDLARALAGIGAAATVTGASAMLAQVFTGAARTRIFGLFGATIGLGLAFGPTLAGLLMESFGWRSTFALPGVIGLIALAFFRFLPDFRSAPGNGATGRMDWAGTATFTLALMLLILVFVEGPELGWASPFVLLALLGSAVLFPLFIRIERRAADPLLDLRLLTSSRFLGLCAANIAIVAVFGPLVVYLPSYFMATQPVTAARAGALVILLTGPMLVVPVLCGILTRWVSPSVQVIAALVLVGAGAAWFAGTEQHAGPLLLMGVGIAIATGLLDGLAVSSMPAEQSGMAAGMFNTTKLTGEALGIAVIGAVLAARTSGTLAGPEYPAAMDLSLWVLGALCVGVAVLVTVLFRLSARQPRPAGEPGHRAPVSSVDS</sequence>
<dbReference type="PRINTS" id="PR01036">
    <property type="entry name" value="TCRTETB"/>
</dbReference>
<comment type="subcellular location">
    <subcellularLocation>
        <location evidence="1">Cell membrane</location>
        <topology evidence="1">Multi-pass membrane protein</topology>
    </subcellularLocation>
</comment>
<dbReference type="CDD" id="cd17321">
    <property type="entry name" value="MFS_MMR_MDR_like"/>
    <property type="match status" value="1"/>
</dbReference>